<sequence length="791" mass="86806">MAIADRIGFRGRLVSAMVALVAIVSLSIGALLMLYLFEDEKSRATEQLSLGERVAEETLQRRTSLIFSRLDVVVRDFGFRSAMASRDRVTADSALENQSRRVGARFAMIIDSDGNTLAAADEPPSGLVAQAATLNLLAEAQVNGFASQMVVLDDRAVELVTIPVEAPGLRAQLIAGFGLGRETTDVIERLSGTDVLFRTRDSEADDYRFLTEAMDIEETRLAELADVGSGPQTAGSFVTSAHFFTRIVSLSENASNPLQLLLLINRDASLNAYYQRAIEILLLVSSVLVLAALIAMIMARSLGQPVLSLARYAKAIGDGESPEPPPIKAGGELAELRHALGEMLLKLRDREEQIRYAASHDEITGLPNVHAFLNSVRESLRNNETYRLFGLRINELPNINDTLGLAFGDKVLRAVAGRLSQELPEHSELARTGGGEFLMLAEACTGEALDRLAHQILDAVQAPMQIDSTPFALRCTMVSLQLPEDAQDTDQVRRRLNLTFEMAQTTRQRITHYQPGRDENHLRELQIIADLTTAISSMGLHMNYQPKLAMADGRPKQVEALVRWIHPDLGFISPEEFIFLAEQSGQITELTRHILARVAEDARAWHRAGLDIGVAINLSALDLTRPELIDEVADAFADWPMAMSDITLEVTESALMEDPETALETLGRLRALGVTLSVDDFGTGYSSLSQLRKLPVQELKIDKSFVLRLDTEPQDQLIVKSTIDMAHGLGLSIVAEGIENREAWHLLKQWGCETGQGFYMSRPVGAEELPATLQALQALKPELVTSGETTS</sequence>
<dbReference type="SUPFAM" id="SSF141868">
    <property type="entry name" value="EAL domain-like"/>
    <property type="match status" value="1"/>
</dbReference>
<evidence type="ECO:0000313" key="6">
    <source>
        <dbReference type="Proteomes" id="UP000298325"/>
    </source>
</evidence>
<dbReference type="EMBL" id="SRPF01000003">
    <property type="protein sequence ID" value="TGN39433.1"/>
    <property type="molecule type" value="Genomic_DNA"/>
</dbReference>
<dbReference type="CDD" id="cd01948">
    <property type="entry name" value="EAL"/>
    <property type="match status" value="1"/>
</dbReference>
<dbReference type="InterPro" id="IPR001633">
    <property type="entry name" value="EAL_dom"/>
</dbReference>
<dbReference type="Gene3D" id="3.20.20.450">
    <property type="entry name" value="EAL domain"/>
    <property type="match status" value="1"/>
</dbReference>
<dbReference type="PROSITE" id="PS50887">
    <property type="entry name" value="GGDEF"/>
    <property type="match status" value="1"/>
</dbReference>
<dbReference type="GO" id="GO:0007165">
    <property type="term" value="P:signal transduction"/>
    <property type="evidence" value="ECO:0007669"/>
    <property type="project" value="InterPro"/>
</dbReference>
<organism evidence="5 6">
    <name type="scientific">Marinobacter confluentis</name>
    <dbReference type="NCBI Taxonomy" id="1697557"/>
    <lineage>
        <taxon>Bacteria</taxon>
        <taxon>Pseudomonadati</taxon>
        <taxon>Pseudomonadota</taxon>
        <taxon>Gammaproteobacteria</taxon>
        <taxon>Pseudomonadales</taxon>
        <taxon>Marinobacteraceae</taxon>
        <taxon>Marinobacter</taxon>
    </lineage>
</organism>
<dbReference type="Gene3D" id="3.30.70.270">
    <property type="match status" value="1"/>
</dbReference>
<evidence type="ECO:0000259" key="3">
    <source>
        <dbReference type="PROSITE" id="PS50885"/>
    </source>
</evidence>
<dbReference type="SUPFAM" id="SSF55073">
    <property type="entry name" value="Nucleotide cyclase"/>
    <property type="match status" value="1"/>
</dbReference>
<dbReference type="InterPro" id="IPR000160">
    <property type="entry name" value="GGDEF_dom"/>
</dbReference>
<comment type="caution">
    <text evidence="5">The sequence shown here is derived from an EMBL/GenBank/DDBJ whole genome shotgun (WGS) entry which is preliminary data.</text>
</comment>
<feature type="domain" description="GGDEF" evidence="4">
    <location>
        <begin position="384"/>
        <end position="515"/>
    </location>
</feature>
<dbReference type="NCBIfam" id="TIGR00254">
    <property type="entry name" value="GGDEF"/>
    <property type="match status" value="1"/>
</dbReference>
<dbReference type="InterPro" id="IPR043128">
    <property type="entry name" value="Rev_trsase/Diguanyl_cyclase"/>
</dbReference>
<dbReference type="PROSITE" id="PS50883">
    <property type="entry name" value="EAL"/>
    <property type="match status" value="1"/>
</dbReference>
<dbReference type="SMART" id="SM00304">
    <property type="entry name" value="HAMP"/>
    <property type="match status" value="1"/>
</dbReference>
<feature type="transmembrane region" description="Helical" evidence="1">
    <location>
        <begin position="13"/>
        <end position="37"/>
    </location>
</feature>
<evidence type="ECO:0000313" key="5">
    <source>
        <dbReference type="EMBL" id="TGN39433.1"/>
    </source>
</evidence>
<proteinExistence type="predicted"/>
<keyword evidence="1" id="KW-1133">Transmembrane helix</keyword>
<dbReference type="InterPro" id="IPR035919">
    <property type="entry name" value="EAL_sf"/>
</dbReference>
<keyword evidence="1" id="KW-0472">Membrane</keyword>
<dbReference type="RefSeq" id="WP_135803742.1">
    <property type="nucleotide sequence ID" value="NZ_SRPF01000003.1"/>
</dbReference>
<feature type="transmembrane region" description="Helical" evidence="1">
    <location>
        <begin position="280"/>
        <end position="299"/>
    </location>
</feature>
<evidence type="ECO:0000259" key="4">
    <source>
        <dbReference type="PROSITE" id="PS50887"/>
    </source>
</evidence>
<dbReference type="InterPro" id="IPR003660">
    <property type="entry name" value="HAMP_dom"/>
</dbReference>
<dbReference type="InterPro" id="IPR029787">
    <property type="entry name" value="Nucleotide_cyclase"/>
</dbReference>
<dbReference type="PROSITE" id="PS50885">
    <property type="entry name" value="HAMP"/>
    <property type="match status" value="1"/>
</dbReference>
<dbReference type="Pfam" id="PF00672">
    <property type="entry name" value="HAMP"/>
    <property type="match status" value="1"/>
</dbReference>
<dbReference type="CDD" id="cd01949">
    <property type="entry name" value="GGDEF"/>
    <property type="match status" value="1"/>
</dbReference>
<dbReference type="GO" id="GO:0071111">
    <property type="term" value="F:cyclic-guanylate-specific phosphodiesterase activity"/>
    <property type="evidence" value="ECO:0007669"/>
    <property type="project" value="InterPro"/>
</dbReference>
<accession>A0A4Z1C0M1</accession>
<dbReference type="OrthoDB" id="9804951at2"/>
<dbReference type="PANTHER" id="PTHR33121:SF19">
    <property type="entry name" value="CYCLIC DI-GMP PHOSPHODIESTERASE PA2567"/>
    <property type="match status" value="1"/>
</dbReference>
<dbReference type="SMART" id="SM00267">
    <property type="entry name" value="GGDEF"/>
    <property type="match status" value="1"/>
</dbReference>
<dbReference type="InterPro" id="IPR050706">
    <property type="entry name" value="Cyclic-di-GMP_PDE-like"/>
</dbReference>
<name>A0A4Z1C0M1_9GAMM</name>
<dbReference type="SMART" id="SM00052">
    <property type="entry name" value="EAL"/>
    <property type="match status" value="1"/>
</dbReference>
<reference evidence="5 6" key="1">
    <citation type="submission" date="2019-04" db="EMBL/GenBank/DDBJ databases">
        <authorList>
            <person name="Park S."/>
            <person name="Yoon J.-H."/>
        </authorList>
    </citation>
    <scope>NUCLEOTIDE SEQUENCE [LARGE SCALE GENOMIC DNA]</scope>
    <source>
        <strain evidence="5 6">HJM-18</strain>
    </source>
</reference>
<feature type="domain" description="EAL" evidence="2">
    <location>
        <begin position="524"/>
        <end position="777"/>
    </location>
</feature>
<dbReference type="Proteomes" id="UP000298325">
    <property type="component" value="Unassembled WGS sequence"/>
</dbReference>
<protein>
    <submittedName>
        <fullName evidence="5">EAL domain-containing protein</fullName>
    </submittedName>
</protein>
<gene>
    <name evidence="5" type="ORF">E5Q11_12465</name>
</gene>
<keyword evidence="1" id="KW-0812">Transmembrane</keyword>
<dbReference type="Pfam" id="PF00563">
    <property type="entry name" value="EAL"/>
    <property type="match status" value="1"/>
</dbReference>
<dbReference type="Pfam" id="PF00990">
    <property type="entry name" value="GGDEF"/>
    <property type="match status" value="1"/>
</dbReference>
<dbReference type="GO" id="GO:0016020">
    <property type="term" value="C:membrane"/>
    <property type="evidence" value="ECO:0007669"/>
    <property type="project" value="InterPro"/>
</dbReference>
<dbReference type="AlphaFoldDB" id="A0A4Z1C0M1"/>
<evidence type="ECO:0000256" key="1">
    <source>
        <dbReference type="SAM" id="Phobius"/>
    </source>
</evidence>
<keyword evidence="6" id="KW-1185">Reference proteome</keyword>
<evidence type="ECO:0000259" key="2">
    <source>
        <dbReference type="PROSITE" id="PS50883"/>
    </source>
</evidence>
<dbReference type="PANTHER" id="PTHR33121">
    <property type="entry name" value="CYCLIC DI-GMP PHOSPHODIESTERASE PDEF"/>
    <property type="match status" value="1"/>
</dbReference>
<dbReference type="Gene3D" id="6.10.340.10">
    <property type="match status" value="1"/>
</dbReference>
<feature type="domain" description="HAMP" evidence="3">
    <location>
        <begin position="300"/>
        <end position="352"/>
    </location>
</feature>